<dbReference type="PROSITE" id="PS00105">
    <property type="entry name" value="AA_TRANSFER_CLASS_1"/>
    <property type="match status" value="1"/>
</dbReference>
<keyword evidence="5" id="KW-0663">Pyridoxal phosphate</keyword>
<dbReference type="PANTHER" id="PTHR46383:SF1">
    <property type="entry name" value="ASPARTATE AMINOTRANSFERASE"/>
    <property type="match status" value="1"/>
</dbReference>
<dbReference type="Proteomes" id="UP000651050">
    <property type="component" value="Unassembled WGS sequence"/>
</dbReference>
<dbReference type="EMBL" id="JADWYS010000001">
    <property type="protein sequence ID" value="MBG9386490.1"/>
    <property type="molecule type" value="Genomic_DNA"/>
</dbReference>
<dbReference type="Gene3D" id="3.40.640.10">
    <property type="entry name" value="Type I PLP-dependent aspartate aminotransferase-like (Major domain)"/>
    <property type="match status" value="1"/>
</dbReference>
<gene>
    <name evidence="8" type="ORF">I5803_00505</name>
</gene>
<dbReference type="AlphaFoldDB" id="A0A931H0V7"/>
<evidence type="ECO:0000313" key="8">
    <source>
        <dbReference type="EMBL" id="MBG9386490.1"/>
    </source>
</evidence>
<dbReference type="InterPro" id="IPR004839">
    <property type="entry name" value="Aminotransferase_I/II_large"/>
</dbReference>
<accession>A0A931H0V7</accession>
<organism evidence="8 9">
    <name type="scientific">Caenimonas aquaedulcis</name>
    <dbReference type="NCBI Taxonomy" id="2793270"/>
    <lineage>
        <taxon>Bacteria</taxon>
        <taxon>Pseudomonadati</taxon>
        <taxon>Pseudomonadota</taxon>
        <taxon>Betaproteobacteria</taxon>
        <taxon>Burkholderiales</taxon>
        <taxon>Comamonadaceae</taxon>
        <taxon>Caenimonas</taxon>
    </lineage>
</organism>
<feature type="domain" description="Aminotransferase class I/classII large" evidence="7">
    <location>
        <begin position="35"/>
        <end position="378"/>
    </location>
</feature>
<keyword evidence="4 6" id="KW-0808">Transferase</keyword>
<reference evidence="8" key="1">
    <citation type="submission" date="2020-11" db="EMBL/GenBank/DDBJ databases">
        <title>Bacterial whole genome sequence for Caenimonas sp. DR4.4.</title>
        <authorList>
            <person name="Le V."/>
            <person name="Ko S.-R."/>
            <person name="Ahn C.-Y."/>
            <person name="Oh H.-M."/>
        </authorList>
    </citation>
    <scope>NUCLEOTIDE SEQUENCE</scope>
    <source>
        <strain evidence="8">DR4.4</strain>
    </source>
</reference>
<dbReference type="InterPro" id="IPR015421">
    <property type="entry name" value="PyrdxlP-dep_Trfase_major"/>
</dbReference>
<dbReference type="EC" id="2.6.1.-" evidence="6"/>
<keyword evidence="9" id="KW-1185">Reference proteome</keyword>
<evidence type="ECO:0000313" key="9">
    <source>
        <dbReference type="Proteomes" id="UP000651050"/>
    </source>
</evidence>
<name>A0A931H0V7_9BURK</name>
<evidence type="ECO:0000256" key="5">
    <source>
        <dbReference type="ARBA" id="ARBA00022898"/>
    </source>
</evidence>
<dbReference type="NCBIfam" id="NF004770">
    <property type="entry name" value="PRK06108.1"/>
    <property type="match status" value="1"/>
</dbReference>
<dbReference type="RefSeq" id="WP_196984472.1">
    <property type="nucleotide sequence ID" value="NZ_JADWYS010000001.1"/>
</dbReference>
<dbReference type="GO" id="GO:0008483">
    <property type="term" value="F:transaminase activity"/>
    <property type="evidence" value="ECO:0007669"/>
    <property type="project" value="UniProtKB-KW"/>
</dbReference>
<proteinExistence type="inferred from homology"/>
<evidence type="ECO:0000256" key="3">
    <source>
        <dbReference type="ARBA" id="ARBA00022576"/>
    </source>
</evidence>
<evidence type="ECO:0000256" key="1">
    <source>
        <dbReference type="ARBA" id="ARBA00001933"/>
    </source>
</evidence>
<comment type="cofactor">
    <cofactor evidence="1 6">
        <name>pyridoxal 5'-phosphate</name>
        <dbReference type="ChEBI" id="CHEBI:597326"/>
    </cofactor>
</comment>
<dbReference type="SUPFAM" id="SSF53383">
    <property type="entry name" value="PLP-dependent transferases"/>
    <property type="match status" value="1"/>
</dbReference>
<keyword evidence="3 6" id="KW-0032">Aminotransferase</keyword>
<evidence type="ECO:0000259" key="7">
    <source>
        <dbReference type="Pfam" id="PF00155"/>
    </source>
</evidence>
<dbReference type="CDD" id="cd00609">
    <property type="entry name" value="AAT_like"/>
    <property type="match status" value="1"/>
</dbReference>
<evidence type="ECO:0000256" key="4">
    <source>
        <dbReference type="ARBA" id="ARBA00022679"/>
    </source>
</evidence>
<dbReference type="InterPro" id="IPR050596">
    <property type="entry name" value="AspAT/PAT-like"/>
</dbReference>
<dbReference type="GO" id="GO:0006520">
    <property type="term" value="P:amino acid metabolic process"/>
    <property type="evidence" value="ECO:0007669"/>
    <property type="project" value="InterPro"/>
</dbReference>
<dbReference type="GO" id="GO:0030170">
    <property type="term" value="F:pyridoxal phosphate binding"/>
    <property type="evidence" value="ECO:0007669"/>
    <property type="project" value="InterPro"/>
</dbReference>
<dbReference type="PANTHER" id="PTHR46383">
    <property type="entry name" value="ASPARTATE AMINOTRANSFERASE"/>
    <property type="match status" value="1"/>
</dbReference>
<dbReference type="InterPro" id="IPR015424">
    <property type="entry name" value="PyrdxlP-dep_Trfase"/>
</dbReference>
<evidence type="ECO:0000256" key="6">
    <source>
        <dbReference type="RuleBase" id="RU000481"/>
    </source>
</evidence>
<protein>
    <recommendedName>
        <fullName evidence="6">Aminotransferase</fullName>
        <ecNumber evidence="6">2.6.1.-</ecNumber>
    </recommendedName>
</protein>
<evidence type="ECO:0000256" key="2">
    <source>
        <dbReference type="ARBA" id="ARBA00007441"/>
    </source>
</evidence>
<comment type="similarity">
    <text evidence="2 6">Belongs to the class-I pyridoxal-phosphate-dependent aminotransferase family.</text>
</comment>
<comment type="caution">
    <text evidence="8">The sequence shown here is derived from an EMBL/GenBank/DDBJ whole genome shotgun (WGS) entry which is preliminary data.</text>
</comment>
<sequence length="385" mass="42385">MRQAVQNLEESRIREVANAGMGRADVLPFWFGESDEVTPQFIRDAAMESLAKGETFYSHNLGLPELREAVARYTSALHPRVGVDRIAITSGGVNALMLAVQALVDGGDEVVCVTPVWPNLTAQPLILGARLKRVSLRPEGGRWTLDVQALLDAVTPLTKLLIINAPNNPTGWTLTRGEQQAILEHCRKTGTWILADEVYERLYYEPSANRCAPSFLDVALPDDRLVVAHSFSKSFLMTGWRLGWLVMPTSVTHHMGKLIEFNTSCTSVFIQRAGVVAMERTEEVTPRVVAHLKACRDTLVPLLQALPQVKVQAAPGGMYAFFQLEGFGDSLATAKRLVAEAGIGLAPGNAFAPEAQGWLRWCFASKDLSRLEEGARRLQSWLRVV</sequence>
<dbReference type="InterPro" id="IPR004838">
    <property type="entry name" value="NHTrfase_class1_PyrdxlP-BS"/>
</dbReference>
<dbReference type="Pfam" id="PF00155">
    <property type="entry name" value="Aminotran_1_2"/>
    <property type="match status" value="1"/>
</dbReference>